<name>A0A941AW26_9FLAO</name>
<dbReference type="Proteomes" id="UP000675047">
    <property type="component" value="Unassembled WGS sequence"/>
</dbReference>
<dbReference type="EMBL" id="JAGFBV010000003">
    <property type="protein sequence ID" value="MBP4137035.1"/>
    <property type="molecule type" value="Genomic_DNA"/>
</dbReference>
<proteinExistence type="predicted"/>
<dbReference type="SUPFAM" id="SSF51735">
    <property type="entry name" value="NAD(P)-binding Rossmann-fold domains"/>
    <property type="match status" value="1"/>
</dbReference>
<dbReference type="RefSeq" id="WP_210665078.1">
    <property type="nucleotide sequence ID" value="NZ_JAGFBV010000003.1"/>
</dbReference>
<dbReference type="AlphaFoldDB" id="A0A941AW26"/>
<feature type="domain" description="NAD-dependent epimerase/dehydratase" evidence="1">
    <location>
        <begin position="5"/>
        <end position="211"/>
    </location>
</feature>
<keyword evidence="3" id="KW-1185">Reference proteome</keyword>
<dbReference type="Pfam" id="PF01370">
    <property type="entry name" value="Epimerase"/>
    <property type="match status" value="1"/>
</dbReference>
<protein>
    <submittedName>
        <fullName evidence="2">NAD(P)H-binding protein</fullName>
    </submittedName>
</protein>
<dbReference type="InterPro" id="IPR036291">
    <property type="entry name" value="NAD(P)-bd_dom_sf"/>
</dbReference>
<gene>
    <name evidence="2" type="ORF">J3495_02955</name>
</gene>
<dbReference type="InterPro" id="IPR001509">
    <property type="entry name" value="Epimerase_deHydtase"/>
</dbReference>
<evidence type="ECO:0000313" key="3">
    <source>
        <dbReference type="Proteomes" id="UP000675047"/>
    </source>
</evidence>
<dbReference type="PANTHER" id="PTHR48079:SF6">
    <property type="entry name" value="NAD(P)-BINDING DOMAIN-CONTAINING PROTEIN-RELATED"/>
    <property type="match status" value="1"/>
</dbReference>
<dbReference type="Gene3D" id="3.40.50.720">
    <property type="entry name" value="NAD(P)-binding Rossmann-like Domain"/>
    <property type="match status" value="1"/>
</dbReference>
<evidence type="ECO:0000313" key="2">
    <source>
        <dbReference type="EMBL" id="MBP4137035.1"/>
    </source>
</evidence>
<organism evidence="2 3">
    <name type="scientific">Flavobacterium geliluteum</name>
    <dbReference type="NCBI Taxonomy" id="2816120"/>
    <lineage>
        <taxon>Bacteria</taxon>
        <taxon>Pseudomonadati</taxon>
        <taxon>Bacteroidota</taxon>
        <taxon>Flavobacteriia</taxon>
        <taxon>Flavobacteriales</taxon>
        <taxon>Flavobacteriaceae</taxon>
        <taxon>Flavobacterium</taxon>
    </lineage>
</organism>
<dbReference type="PANTHER" id="PTHR48079">
    <property type="entry name" value="PROTEIN YEEZ"/>
    <property type="match status" value="1"/>
</dbReference>
<evidence type="ECO:0000259" key="1">
    <source>
        <dbReference type="Pfam" id="PF01370"/>
    </source>
</evidence>
<dbReference type="GO" id="GO:0005737">
    <property type="term" value="C:cytoplasm"/>
    <property type="evidence" value="ECO:0007669"/>
    <property type="project" value="TreeGrafter"/>
</dbReference>
<reference evidence="2 3" key="1">
    <citation type="submission" date="2021-03" db="EMBL/GenBank/DDBJ databases">
        <title>Flavobacterium Flabelliformis Sp. Nov. And Flavobacterium Geliluteum Sp. Nov., Two Novel Multidrug Resistant Psychrophilic Species Isolated From Antarctica.</title>
        <authorList>
            <person name="Kralova S."/>
            <person name="Busse H.J."/>
            <person name="Bezdicek M."/>
            <person name="Nykrynova M."/>
            <person name="Kroupova E."/>
            <person name="Krsek D."/>
            <person name="Sedlacek I."/>
        </authorList>
    </citation>
    <scope>NUCLEOTIDE SEQUENCE [LARGE SCALE GENOMIC DNA]</scope>
    <source>
        <strain evidence="2 3">P7388</strain>
    </source>
</reference>
<dbReference type="GO" id="GO:0004029">
    <property type="term" value="F:aldehyde dehydrogenase (NAD+) activity"/>
    <property type="evidence" value="ECO:0007669"/>
    <property type="project" value="TreeGrafter"/>
</dbReference>
<accession>A0A941AW26</accession>
<comment type="caution">
    <text evidence="2">The sequence shown here is derived from an EMBL/GenBank/DDBJ whole genome shotgun (WGS) entry which is preliminary data.</text>
</comment>
<dbReference type="InterPro" id="IPR051783">
    <property type="entry name" value="NAD(P)-dependent_oxidoreduct"/>
</dbReference>
<sequence length="308" mass="34410">MTHTILGANGTIATELIPVLKKHNVNIRLVSRTPQHVEGTESITADALDSEQLLSAILGSDVVYLTIGLVYNAKIWEEQWPVIMRNVINACKTTGAKLVFFDNIYMYGKVDGIITEETPYNYISKKGKVRAELAKMLLKEMASGNIEATIARAADFFGPRATEKSIPSVLVFEKLKAGSTAQWLINPNVPRSLNYTPDIAEALYILATNEKAFGQVWHLPTPAPLTGKEFVKLAAKHLKSSDKISVLPKWLLKIIGLLNPFMKEAYEMNYQNEFPLHLSSAKFEKAFAFKPTSYEDAVKETALWHLNR</sequence>